<gene>
    <name evidence="3" type="ORF">Pmar_PMAR019993</name>
    <name evidence="2" type="ORF">Pmar_PMAR028308</name>
</gene>
<dbReference type="AlphaFoldDB" id="C5LJ99"/>
<feature type="chain" id="PRO_5010828329" evidence="1">
    <location>
        <begin position="27"/>
        <end position="127"/>
    </location>
</feature>
<accession>C5LJ99</accession>
<dbReference type="RefSeq" id="XP_002769138.1">
    <property type="nucleotide sequence ID" value="XM_002769092.1"/>
</dbReference>
<keyword evidence="4" id="KW-1185">Reference proteome</keyword>
<name>C5LJ99_PERM5</name>
<dbReference type="EMBL" id="GG682368">
    <property type="protein sequence ID" value="EER03215.1"/>
    <property type="molecule type" value="Genomic_DNA"/>
</dbReference>
<sequence length="127" mass="14055">MHLFKSVFATLIVELFTLQRLGSTLSDDAPWRDGLKVSHQVDGLICQLESTDYVLAVNLNTAEILVEIPDERPIKTEIAFPDDSPTDGDEERCIDAINNLEGDIEDSDTIQTVVQTTYAGLTTTDLQ</sequence>
<dbReference type="GeneID" id="9052154"/>
<proteinExistence type="predicted"/>
<protein>
    <submittedName>
        <fullName evidence="3">Uncharacterized protein</fullName>
    </submittedName>
</protein>
<evidence type="ECO:0000313" key="3">
    <source>
        <dbReference type="EMBL" id="EER03215.1"/>
    </source>
</evidence>
<organism evidence="4">
    <name type="scientific">Perkinsus marinus (strain ATCC 50983 / TXsc)</name>
    <dbReference type="NCBI Taxonomy" id="423536"/>
    <lineage>
        <taxon>Eukaryota</taxon>
        <taxon>Sar</taxon>
        <taxon>Alveolata</taxon>
        <taxon>Perkinsozoa</taxon>
        <taxon>Perkinsea</taxon>
        <taxon>Perkinsida</taxon>
        <taxon>Perkinsidae</taxon>
        <taxon>Perkinsus</taxon>
    </lineage>
</organism>
<reference evidence="3 4" key="1">
    <citation type="submission" date="2008-07" db="EMBL/GenBank/DDBJ databases">
        <authorList>
            <person name="El-Sayed N."/>
            <person name="Caler E."/>
            <person name="Inman J."/>
            <person name="Amedeo P."/>
            <person name="Hass B."/>
            <person name="Wortman J."/>
        </authorList>
    </citation>
    <scope>NUCLEOTIDE SEQUENCE [LARGE SCALE GENOMIC DNA]</scope>
    <source>
        <strain evidence="3">ATCC 50983</strain>
        <strain evidence="4">ATCC 50983 / TXsc</strain>
    </source>
</reference>
<feature type="signal peptide" evidence="1">
    <location>
        <begin position="1"/>
        <end position="26"/>
    </location>
</feature>
<dbReference type="Proteomes" id="UP000007800">
    <property type="component" value="Unassembled WGS sequence"/>
</dbReference>
<evidence type="ECO:0000256" key="1">
    <source>
        <dbReference type="SAM" id="SignalP"/>
    </source>
</evidence>
<dbReference type="OrthoDB" id="465542at2759"/>
<keyword evidence="1" id="KW-0732">Signal</keyword>
<evidence type="ECO:0000313" key="4">
    <source>
        <dbReference type="Proteomes" id="UP000007800"/>
    </source>
</evidence>
<evidence type="ECO:0000313" key="2">
    <source>
        <dbReference type="EMBL" id="EER01856.1"/>
    </source>
</evidence>
<dbReference type="GeneID" id="9054286"/>
<dbReference type="RefSeq" id="XP_002771399.1">
    <property type="nucleotide sequence ID" value="XM_002771353.1"/>
</dbReference>
<dbReference type="EMBL" id="GG683700">
    <property type="protein sequence ID" value="EER01856.1"/>
    <property type="molecule type" value="Genomic_DNA"/>
</dbReference>